<accession>A0A8H5ZVF3</accession>
<feature type="region of interest" description="Disordered" evidence="1">
    <location>
        <begin position="168"/>
        <end position="188"/>
    </location>
</feature>
<reference evidence="2 3" key="1">
    <citation type="submission" date="2019-04" db="EMBL/GenBank/DDBJ databases">
        <title>Aspergillus burnettii sp. nov., novel species from soil in southeast Queensland.</title>
        <authorList>
            <person name="Gilchrist C.L.M."/>
            <person name="Pitt J.I."/>
            <person name="Lange L."/>
            <person name="Lacey H.J."/>
            <person name="Vuong D."/>
            <person name="Midgley D.J."/>
            <person name="Greenfield P."/>
            <person name="Bradbury M."/>
            <person name="Lacey E."/>
            <person name="Busk P.K."/>
            <person name="Pilgaard B."/>
            <person name="Chooi Y.H."/>
            <person name="Piggott A.M."/>
        </authorList>
    </citation>
    <scope>NUCLEOTIDE SEQUENCE [LARGE SCALE GENOMIC DNA]</scope>
    <source>
        <strain evidence="2 3">FRR 5400</strain>
    </source>
</reference>
<protein>
    <submittedName>
        <fullName evidence="2">Uncharacterized protein</fullName>
    </submittedName>
</protein>
<sequence>MLAVELASHAMTTSEPDQETGLKILEELLVDTIYRDQGQWKKAEELKAKVVEIRSICATAIEIADELEGNVTTRSYYKSDQKFSHGNIPISGTGSLSMTGEEDTETVYSEVMTFVGSIKETYVTELAEQQLLFRPMNLVMTQLAVQRDIMVLVHKYRQDITEEFTSKYSNEGAAQQSESQHDGMSLDDIRSMNNDAKYDIRRSRLPRTGADCLLQKTSVSGGQMITGGLPFSIGYKDSPYHVSRSGYIRKLKWISRKFIVLWDEESKQGWLVNGTSAPLHLVRASLAHDSNDKFASEFLFRNEDMQEATQHSYKYDSAISVLLSRVNRELKIYLEKHGYVLFEDRVEHQFNILEQIIDHQVSVAGHNGTHYRSNNIPRAHLEGWDFHDLAKDVDPIYL</sequence>
<evidence type="ECO:0000256" key="1">
    <source>
        <dbReference type="SAM" id="MobiDB-lite"/>
    </source>
</evidence>
<dbReference type="AlphaFoldDB" id="A0A8H5ZVF3"/>
<dbReference type="EMBL" id="SPNV01000249">
    <property type="protein sequence ID" value="KAF5857588.1"/>
    <property type="molecule type" value="Genomic_DNA"/>
</dbReference>
<dbReference type="Proteomes" id="UP000541154">
    <property type="component" value="Unassembled WGS sequence"/>
</dbReference>
<evidence type="ECO:0000313" key="2">
    <source>
        <dbReference type="EMBL" id="KAF5857588.1"/>
    </source>
</evidence>
<proteinExistence type="predicted"/>
<comment type="caution">
    <text evidence="2">The sequence shown here is derived from an EMBL/GenBank/DDBJ whole genome shotgun (WGS) entry which is preliminary data.</text>
</comment>
<gene>
    <name evidence="2" type="ORF">ETB97_005546</name>
</gene>
<keyword evidence="3" id="KW-1185">Reference proteome</keyword>
<evidence type="ECO:0000313" key="3">
    <source>
        <dbReference type="Proteomes" id="UP000541154"/>
    </source>
</evidence>
<name>A0A8H5ZVF3_PETAA</name>
<feature type="compositionally biased region" description="Polar residues" evidence="1">
    <location>
        <begin position="168"/>
        <end position="178"/>
    </location>
</feature>
<organism evidence="2 3">
    <name type="scientific">Petromyces alliaceus</name>
    <name type="common">Aspergillus alliaceus</name>
    <dbReference type="NCBI Taxonomy" id="209559"/>
    <lineage>
        <taxon>Eukaryota</taxon>
        <taxon>Fungi</taxon>
        <taxon>Dikarya</taxon>
        <taxon>Ascomycota</taxon>
        <taxon>Pezizomycotina</taxon>
        <taxon>Eurotiomycetes</taxon>
        <taxon>Eurotiomycetidae</taxon>
        <taxon>Eurotiales</taxon>
        <taxon>Aspergillaceae</taxon>
        <taxon>Aspergillus</taxon>
        <taxon>Aspergillus subgen. Circumdati</taxon>
    </lineage>
</organism>